<accession>A0A9P9BRU1</accession>
<dbReference type="RefSeq" id="XP_046016331.1">
    <property type="nucleotide sequence ID" value="XM_046163120.1"/>
</dbReference>
<keyword evidence="2" id="KW-0808">Transferase</keyword>
<dbReference type="PANTHER" id="PTHR43591:SF24">
    <property type="entry name" value="2-METHOXY-6-POLYPRENYL-1,4-BENZOQUINOL METHYLASE, MITOCHONDRIAL"/>
    <property type="match status" value="1"/>
</dbReference>
<dbReference type="GO" id="GO:0008168">
    <property type="term" value="F:methyltransferase activity"/>
    <property type="evidence" value="ECO:0007669"/>
    <property type="project" value="UniProtKB-KW"/>
</dbReference>
<dbReference type="Proteomes" id="UP000756346">
    <property type="component" value="Unassembled WGS sequence"/>
</dbReference>
<dbReference type="SUPFAM" id="SSF53335">
    <property type="entry name" value="S-adenosyl-L-methionine-dependent methyltransferases"/>
    <property type="match status" value="1"/>
</dbReference>
<dbReference type="OrthoDB" id="2013972at2759"/>
<gene>
    <name evidence="2" type="ORF">B0I36DRAFT_62930</name>
</gene>
<dbReference type="Pfam" id="PF13489">
    <property type="entry name" value="Methyltransf_23"/>
    <property type="match status" value="1"/>
</dbReference>
<protein>
    <submittedName>
        <fullName evidence="2">S-adenosyl-L-methionine-dependent methyltransferase</fullName>
    </submittedName>
</protein>
<comment type="caution">
    <text evidence="2">The sequence shown here is derived from an EMBL/GenBank/DDBJ whole genome shotgun (WGS) entry which is preliminary data.</text>
</comment>
<dbReference type="CDD" id="cd02440">
    <property type="entry name" value="AdoMet_MTases"/>
    <property type="match status" value="1"/>
</dbReference>
<dbReference type="AlphaFoldDB" id="A0A9P9BRU1"/>
<dbReference type="Gene3D" id="3.40.50.150">
    <property type="entry name" value="Vaccinia Virus protein VP39"/>
    <property type="match status" value="1"/>
</dbReference>
<keyword evidence="3" id="KW-1185">Reference proteome</keyword>
<dbReference type="InterPro" id="IPR029063">
    <property type="entry name" value="SAM-dependent_MTases_sf"/>
</dbReference>
<dbReference type="PANTHER" id="PTHR43591">
    <property type="entry name" value="METHYLTRANSFERASE"/>
    <property type="match status" value="1"/>
</dbReference>
<evidence type="ECO:0000313" key="2">
    <source>
        <dbReference type="EMBL" id="KAH7037210.1"/>
    </source>
</evidence>
<proteinExistence type="inferred from homology"/>
<sequence>MSQNEPEPTRAANEESCNSSAMVHYAEDESGQYLEAYGHKFHASGNIYVPFDEEEQRHMHARHKLLRTCLGGALTSTRLPPDTKTIVDIGTGTGVWAIEMAARYPGSTIMGIDISKIQSSVVPGNVRYLIADIEQPWEMADDYADFVHMRDITGGIRNWPGLVSQAFRKLKPGGVLEMTEMRTTIHDFDGKFDDADICPSFTKLFRTLYERVNMDFDPAPKFPEWLHAAGFENVKQRMEILPIGDWAKDDQLRQRQKLVNNLVMQYLGHHSTMIFAGAGYEQKAFDEQLSAIKRELFDSQQSKPYVMAVFTTARRPTTTSDLAPL</sequence>
<evidence type="ECO:0000313" key="3">
    <source>
        <dbReference type="Proteomes" id="UP000756346"/>
    </source>
</evidence>
<dbReference type="GO" id="GO:0032259">
    <property type="term" value="P:methylation"/>
    <property type="evidence" value="ECO:0007669"/>
    <property type="project" value="UniProtKB-KW"/>
</dbReference>
<reference evidence="2" key="1">
    <citation type="journal article" date="2021" name="Nat. Commun.">
        <title>Genetic determinants of endophytism in the Arabidopsis root mycobiome.</title>
        <authorList>
            <person name="Mesny F."/>
            <person name="Miyauchi S."/>
            <person name="Thiergart T."/>
            <person name="Pickel B."/>
            <person name="Atanasova L."/>
            <person name="Karlsson M."/>
            <person name="Huettel B."/>
            <person name="Barry K.W."/>
            <person name="Haridas S."/>
            <person name="Chen C."/>
            <person name="Bauer D."/>
            <person name="Andreopoulos W."/>
            <person name="Pangilinan J."/>
            <person name="LaButti K."/>
            <person name="Riley R."/>
            <person name="Lipzen A."/>
            <person name="Clum A."/>
            <person name="Drula E."/>
            <person name="Henrissat B."/>
            <person name="Kohler A."/>
            <person name="Grigoriev I.V."/>
            <person name="Martin F.M."/>
            <person name="Hacquard S."/>
        </authorList>
    </citation>
    <scope>NUCLEOTIDE SEQUENCE</scope>
    <source>
        <strain evidence="2">MPI-CAGE-CH-0230</strain>
    </source>
</reference>
<name>A0A9P9BRU1_9PEZI</name>
<dbReference type="GeneID" id="70192666"/>
<dbReference type="EMBL" id="JAGTJQ010000002">
    <property type="protein sequence ID" value="KAH7037210.1"/>
    <property type="molecule type" value="Genomic_DNA"/>
</dbReference>
<comment type="similarity">
    <text evidence="1">Belongs to the methyltransferase superfamily. LaeA methyltransferase family.</text>
</comment>
<evidence type="ECO:0000256" key="1">
    <source>
        <dbReference type="ARBA" id="ARBA00038158"/>
    </source>
</evidence>
<organism evidence="2 3">
    <name type="scientific">Microdochium trichocladiopsis</name>
    <dbReference type="NCBI Taxonomy" id="1682393"/>
    <lineage>
        <taxon>Eukaryota</taxon>
        <taxon>Fungi</taxon>
        <taxon>Dikarya</taxon>
        <taxon>Ascomycota</taxon>
        <taxon>Pezizomycotina</taxon>
        <taxon>Sordariomycetes</taxon>
        <taxon>Xylariomycetidae</taxon>
        <taxon>Xylariales</taxon>
        <taxon>Microdochiaceae</taxon>
        <taxon>Microdochium</taxon>
    </lineage>
</organism>
<keyword evidence="2" id="KW-0489">Methyltransferase</keyword>